<keyword evidence="3" id="KW-1185">Reference proteome</keyword>
<keyword evidence="1" id="KW-0732">Signal</keyword>
<dbReference type="Proteomes" id="UP000582659">
    <property type="component" value="Unassembled WGS sequence"/>
</dbReference>
<dbReference type="OrthoDB" id="5811517at2759"/>
<organism evidence="2 3">
    <name type="scientific">Bursaphelenchus xylophilus</name>
    <name type="common">Pinewood nematode worm</name>
    <name type="synonym">Aphelenchoides xylophilus</name>
    <dbReference type="NCBI Taxonomy" id="6326"/>
    <lineage>
        <taxon>Eukaryota</taxon>
        <taxon>Metazoa</taxon>
        <taxon>Ecdysozoa</taxon>
        <taxon>Nematoda</taxon>
        <taxon>Chromadorea</taxon>
        <taxon>Rhabditida</taxon>
        <taxon>Tylenchina</taxon>
        <taxon>Tylenchomorpha</taxon>
        <taxon>Aphelenchoidea</taxon>
        <taxon>Aphelenchoididae</taxon>
        <taxon>Bursaphelenchus</taxon>
    </lineage>
</organism>
<dbReference type="EMBL" id="CAJFDI010000005">
    <property type="protein sequence ID" value="CAD5230170.1"/>
    <property type="molecule type" value="Genomic_DNA"/>
</dbReference>
<accession>A0A811LQ19</accession>
<evidence type="ECO:0000313" key="3">
    <source>
        <dbReference type="Proteomes" id="UP000659654"/>
    </source>
</evidence>
<dbReference type="Proteomes" id="UP000659654">
    <property type="component" value="Unassembled WGS sequence"/>
</dbReference>
<reference evidence="2" key="1">
    <citation type="submission" date="2020-09" db="EMBL/GenBank/DDBJ databases">
        <authorList>
            <person name="Kikuchi T."/>
        </authorList>
    </citation>
    <scope>NUCLEOTIDE SEQUENCE</scope>
    <source>
        <strain evidence="2">Ka4C1</strain>
    </source>
</reference>
<protein>
    <submittedName>
        <fullName evidence="2">(pine wood nematode) hypothetical protein</fullName>
    </submittedName>
</protein>
<dbReference type="AlphaFoldDB" id="A0A811LQ19"/>
<name>A0A811LQ19_BURXY</name>
<dbReference type="EMBL" id="CAJFCV020000005">
    <property type="protein sequence ID" value="CAG9121083.1"/>
    <property type="molecule type" value="Genomic_DNA"/>
</dbReference>
<dbReference type="SMR" id="A0A811LQ19"/>
<sequence>MVNKKLGVETMASFIVLAVALLAVNVNAQCDTRSAIGSYLNCLKAELDAKYDPFEDELKSHRRQAADTCFAHTIAEANAQDRCVLAAADLESKAWDRNGPLRDCSICRTFASGAIKAVLNTPPEDQKCIRTQISKAIIKEAEFCMKKKISGFQGLPDLPDLEEGSYAVKEKVIDSISDYILIHSRLTFCSERKPERAASTRQCLQAPFPGYLKQHCQSIGQCDSQAIGAGCQNELKQHKAATCSCIDEARSDLKNRIAGIADAIQQAVDGGRGAPQIGGGSKVDACVNNIKHQLVTPTNDWGAVIDQALNSCIKNKPSAQSLGIDSLLNVGCRKIIADNTGTATAQLKTGFDFVNNLIDAMVDRSKRFCGGPHCGN</sequence>
<proteinExistence type="predicted"/>
<feature type="chain" id="PRO_5032982687" evidence="1">
    <location>
        <begin position="29"/>
        <end position="376"/>
    </location>
</feature>
<comment type="caution">
    <text evidence="2">The sequence shown here is derived from an EMBL/GenBank/DDBJ whole genome shotgun (WGS) entry which is preliminary data.</text>
</comment>
<evidence type="ECO:0000256" key="1">
    <source>
        <dbReference type="SAM" id="SignalP"/>
    </source>
</evidence>
<feature type="signal peptide" evidence="1">
    <location>
        <begin position="1"/>
        <end position="28"/>
    </location>
</feature>
<evidence type="ECO:0000313" key="2">
    <source>
        <dbReference type="EMBL" id="CAD5230170.1"/>
    </source>
</evidence>
<gene>
    <name evidence="2" type="ORF">BXYJ_LOCUS10853</name>
</gene>